<protein>
    <submittedName>
        <fullName evidence="5">CatB-related O-acetyltransferase</fullName>
    </submittedName>
</protein>
<dbReference type="CDD" id="cd03349">
    <property type="entry name" value="LbH_XAT"/>
    <property type="match status" value="1"/>
</dbReference>
<evidence type="ECO:0000256" key="1">
    <source>
        <dbReference type="ARBA" id="ARBA00007274"/>
    </source>
</evidence>
<reference evidence="5 6" key="2">
    <citation type="journal article" date="2021" name="Int. J. Syst. Evol. Microbiol.">
        <title>Roseibium litorale sp. nov., isolated from a tidal flat sediment and proposal for the reclassification of Labrenzia polysiphoniae as Roseibium polysiphoniae comb. nov.</title>
        <authorList>
            <person name="Liu Y."/>
            <person name="Pei T."/>
            <person name="Du J."/>
            <person name="Chao M."/>
            <person name="Deng M.R."/>
            <person name="Zhu H."/>
        </authorList>
    </citation>
    <scope>NUCLEOTIDE SEQUENCE [LARGE SCALE GENOMIC DNA]</scope>
    <source>
        <strain evidence="5 6">4C16A</strain>
    </source>
</reference>
<dbReference type="PROSITE" id="PS00101">
    <property type="entry name" value="HEXAPEP_TRANSFERASES"/>
    <property type="match status" value="1"/>
</dbReference>
<dbReference type="InterPro" id="IPR011004">
    <property type="entry name" value="Trimer_LpxA-like_sf"/>
</dbReference>
<sequence length="155" mass="16797">MSDDTVIGEHSYIGSNCSITRTRIGRYVSIANNVSIGQGEHDLSRASTSSLFYDSPYETLTAGECVIESDVWIAVDSIIRRGVTIGTGAVVGANSFVNKDVPPFAIVGGSPARILGYRLDEEKRAALLASRWWELGLEEARQTLSRLEASWATEA</sequence>
<keyword evidence="6" id="KW-1185">Reference proteome</keyword>
<accession>A0ABR9CNC2</accession>
<reference evidence="6" key="1">
    <citation type="submission" date="2020-09" db="EMBL/GenBank/DDBJ databases">
        <title>The genome sequence of strain Labrenzia suaedae 4C16A.</title>
        <authorList>
            <person name="Liu Y."/>
        </authorList>
    </citation>
    <scope>NUCLEOTIDE SEQUENCE [LARGE SCALE GENOMIC DNA]</scope>
    <source>
        <strain evidence="6">4C16A</strain>
    </source>
</reference>
<dbReference type="Proteomes" id="UP000632063">
    <property type="component" value="Unassembled WGS sequence"/>
</dbReference>
<name>A0ABR9CNC2_9HYPH</name>
<dbReference type="SUPFAM" id="SSF51161">
    <property type="entry name" value="Trimeric LpxA-like enzymes"/>
    <property type="match status" value="1"/>
</dbReference>
<evidence type="ECO:0000256" key="2">
    <source>
        <dbReference type="ARBA" id="ARBA00022679"/>
    </source>
</evidence>
<evidence type="ECO:0000256" key="4">
    <source>
        <dbReference type="ARBA" id="ARBA00023315"/>
    </source>
</evidence>
<evidence type="ECO:0000256" key="3">
    <source>
        <dbReference type="ARBA" id="ARBA00022737"/>
    </source>
</evidence>
<dbReference type="Pfam" id="PF00132">
    <property type="entry name" value="Hexapep"/>
    <property type="match status" value="2"/>
</dbReference>
<dbReference type="Gene3D" id="2.160.10.10">
    <property type="entry name" value="Hexapeptide repeat proteins"/>
    <property type="match status" value="1"/>
</dbReference>
<proteinExistence type="inferred from homology"/>
<organism evidence="5 6">
    <name type="scientific">Roseibium litorale</name>
    <dbReference type="NCBI Taxonomy" id="2803841"/>
    <lineage>
        <taxon>Bacteria</taxon>
        <taxon>Pseudomonadati</taxon>
        <taxon>Pseudomonadota</taxon>
        <taxon>Alphaproteobacteria</taxon>
        <taxon>Hyphomicrobiales</taxon>
        <taxon>Stappiaceae</taxon>
        <taxon>Roseibium</taxon>
    </lineage>
</organism>
<evidence type="ECO:0000313" key="5">
    <source>
        <dbReference type="EMBL" id="MBD8891925.1"/>
    </source>
</evidence>
<gene>
    <name evidence="5" type="ORF">IG616_10220</name>
</gene>
<comment type="similarity">
    <text evidence="1">Belongs to the transferase hexapeptide repeat family.</text>
</comment>
<comment type="caution">
    <text evidence="5">The sequence shown here is derived from an EMBL/GenBank/DDBJ whole genome shotgun (WGS) entry which is preliminary data.</text>
</comment>
<dbReference type="InterPro" id="IPR001451">
    <property type="entry name" value="Hexapep"/>
</dbReference>
<keyword evidence="2" id="KW-0808">Transferase</keyword>
<dbReference type="PANTHER" id="PTHR43300:SF11">
    <property type="entry name" value="ACETYLTRANSFERASE RV3034C-RELATED"/>
    <property type="match status" value="1"/>
</dbReference>
<dbReference type="InterPro" id="IPR050179">
    <property type="entry name" value="Trans_hexapeptide_repeat"/>
</dbReference>
<keyword evidence="4" id="KW-0012">Acyltransferase</keyword>
<evidence type="ECO:0000313" key="6">
    <source>
        <dbReference type="Proteomes" id="UP000632063"/>
    </source>
</evidence>
<dbReference type="InterPro" id="IPR018357">
    <property type="entry name" value="Hexapep_transf_CS"/>
</dbReference>
<dbReference type="PANTHER" id="PTHR43300">
    <property type="entry name" value="ACETYLTRANSFERASE"/>
    <property type="match status" value="1"/>
</dbReference>
<dbReference type="EMBL" id="JACYXI010000005">
    <property type="protein sequence ID" value="MBD8891925.1"/>
    <property type="molecule type" value="Genomic_DNA"/>
</dbReference>
<keyword evidence="3" id="KW-0677">Repeat</keyword>